<dbReference type="Pfam" id="PF09917">
    <property type="entry name" value="DUF2147"/>
    <property type="match status" value="1"/>
</dbReference>
<feature type="domain" description="DUF2147" evidence="2">
    <location>
        <begin position="30"/>
        <end position="130"/>
    </location>
</feature>
<dbReference type="Proteomes" id="UP000199495">
    <property type="component" value="Unassembled WGS sequence"/>
</dbReference>
<evidence type="ECO:0000313" key="4">
    <source>
        <dbReference type="Proteomes" id="UP000199495"/>
    </source>
</evidence>
<evidence type="ECO:0000256" key="1">
    <source>
        <dbReference type="SAM" id="SignalP"/>
    </source>
</evidence>
<gene>
    <name evidence="3" type="ORF">SAMN04487974_10736</name>
</gene>
<evidence type="ECO:0000313" key="3">
    <source>
        <dbReference type="EMBL" id="SDG73914.1"/>
    </source>
</evidence>
<dbReference type="AlphaFoldDB" id="A0A1G7WPT9"/>
<evidence type="ECO:0000259" key="2">
    <source>
        <dbReference type="Pfam" id="PF09917"/>
    </source>
</evidence>
<dbReference type="EMBL" id="FNCS01000007">
    <property type="protein sequence ID" value="SDG73914.1"/>
    <property type="molecule type" value="Genomic_DNA"/>
</dbReference>
<dbReference type="STRING" id="440168.SAMN04487974_10736"/>
<proteinExistence type="predicted"/>
<reference evidence="3 4" key="1">
    <citation type="submission" date="2016-10" db="EMBL/GenBank/DDBJ databases">
        <authorList>
            <person name="de Groot N.N."/>
        </authorList>
    </citation>
    <scope>NUCLEOTIDE SEQUENCE [LARGE SCALE GENOMIC DNA]</scope>
    <source>
        <strain evidence="3 4">CGMCC 1.10267</strain>
    </source>
</reference>
<dbReference type="PANTHER" id="PTHR36919:SF2">
    <property type="entry name" value="BLL6627 PROTEIN"/>
    <property type="match status" value="1"/>
</dbReference>
<name>A0A1G7WPT9_9HYPH</name>
<sequence>MRFKPLLATISAALVMVPPALAQDLASPEGIWEIDSRDSRYQVELCGDDGQSLCGTLVWLAESAQSEENLQYMNSTIIDHAEPTGENSWNGRLSLWGQSANGTITQVSDDTIELEGCAFIVVCRTYTLNRYSDV</sequence>
<keyword evidence="4" id="KW-1185">Reference proteome</keyword>
<protein>
    <submittedName>
        <fullName evidence="3">Uncharacterized conserved protein, DUF2147 family</fullName>
    </submittedName>
</protein>
<dbReference type="InterPro" id="IPR019223">
    <property type="entry name" value="DUF2147"/>
</dbReference>
<dbReference type="RefSeq" id="WP_176762642.1">
    <property type="nucleotide sequence ID" value="NZ_FNCS01000007.1"/>
</dbReference>
<accession>A0A1G7WPT9</accession>
<feature type="signal peptide" evidence="1">
    <location>
        <begin position="1"/>
        <end position="22"/>
    </location>
</feature>
<feature type="chain" id="PRO_5011695529" evidence="1">
    <location>
        <begin position="23"/>
        <end position="134"/>
    </location>
</feature>
<dbReference type="PANTHER" id="PTHR36919">
    <property type="entry name" value="BLR1215 PROTEIN"/>
    <property type="match status" value="1"/>
</dbReference>
<keyword evidence="1" id="KW-0732">Signal</keyword>
<organism evidence="3 4">
    <name type="scientific">Pelagibacterium luteolum</name>
    <dbReference type="NCBI Taxonomy" id="440168"/>
    <lineage>
        <taxon>Bacteria</taxon>
        <taxon>Pseudomonadati</taxon>
        <taxon>Pseudomonadota</taxon>
        <taxon>Alphaproteobacteria</taxon>
        <taxon>Hyphomicrobiales</taxon>
        <taxon>Devosiaceae</taxon>
        <taxon>Pelagibacterium</taxon>
    </lineage>
</organism>